<dbReference type="SMART" id="SM00028">
    <property type="entry name" value="TPR"/>
    <property type="match status" value="3"/>
</dbReference>
<evidence type="ECO:0000313" key="11">
    <source>
        <dbReference type="Proteomes" id="UP000198935"/>
    </source>
</evidence>
<protein>
    <submittedName>
        <fullName evidence="10">Rhomboid protease GluP</fullName>
    </submittedName>
</protein>
<evidence type="ECO:0000313" key="10">
    <source>
        <dbReference type="EMBL" id="SDY54285.1"/>
    </source>
</evidence>
<feature type="transmembrane region" description="Helical" evidence="8">
    <location>
        <begin position="188"/>
        <end position="208"/>
    </location>
</feature>
<dbReference type="Pfam" id="PF13181">
    <property type="entry name" value="TPR_8"/>
    <property type="match status" value="2"/>
</dbReference>
<dbReference type="GO" id="GO:0016020">
    <property type="term" value="C:membrane"/>
    <property type="evidence" value="ECO:0007669"/>
    <property type="project" value="UniProtKB-SubCell"/>
</dbReference>
<keyword evidence="10" id="KW-0645">Protease</keyword>
<organism evidence="10 11">
    <name type="scientific">Evansella caseinilytica</name>
    <dbReference type="NCBI Taxonomy" id="1503961"/>
    <lineage>
        <taxon>Bacteria</taxon>
        <taxon>Bacillati</taxon>
        <taxon>Bacillota</taxon>
        <taxon>Bacilli</taxon>
        <taxon>Bacillales</taxon>
        <taxon>Bacillaceae</taxon>
        <taxon>Evansella</taxon>
    </lineage>
</organism>
<dbReference type="Proteomes" id="UP000198935">
    <property type="component" value="Unassembled WGS sequence"/>
</dbReference>
<comment type="subcellular location">
    <subcellularLocation>
        <location evidence="1">Membrane</location>
        <topology evidence="1">Multi-pass membrane protein</topology>
    </subcellularLocation>
</comment>
<comment type="similarity">
    <text evidence="2">Belongs to the peptidase S54 family.</text>
</comment>
<keyword evidence="5 8" id="KW-1133">Transmembrane helix</keyword>
<dbReference type="PROSITE" id="PS50293">
    <property type="entry name" value="TPR_REGION"/>
    <property type="match status" value="1"/>
</dbReference>
<dbReference type="STRING" id="1503961.SAMN05421736_102221"/>
<feature type="transmembrane region" description="Helical" evidence="8">
    <location>
        <begin position="295"/>
        <end position="313"/>
    </location>
</feature>
<dbReference type="InterPro" id="IPR050925">
    <property type="entry name" value="Rhomboid_protease_S54"/>
</dbReference>
<accession>A0A1H3KRJ7</accession>
<evidence type="ECO:0000256" key="3">
    <source>
        <dbReference type="ARBA" id="ARBA00022692"/>
    </source>
</evidence>
<name>A0A1H3KRJ7_9BACI</name>
<dbReference type="InterPro" id="IPR019734">
    <property type="entry name" value="TPR_rpt"/>
</dbReference>
<dbReference type="Pfam" id="PF01694">
    <property type="entry name" value="Rhomboid"/>
    <property type="match status" value="1"/>
</dbReference>
<reference evidence="11" key="1">
    <citation type="submission" date="2016-10" db="EMBL/GenBank/DDBJ databases">
        <authorList>
            <person name="Varghese N."/>
            <person name="Submissions S."/>
        </authorList>
    </citation>
    <scope>NUCLEOTIDE SEQUENCE [LARGE SCALE GENOMIC DNA]</scope>
    <source>
        <strain evidence="11">SP</strain>
    </source>
</reference>
<keyword evidence="6 8" id="KW-0472">Membrane</keyword>
<dbReference type="SUPFAM" id="SSF144091">
    <property type="entry name" value="Rhomboid-like"/>
    <property type="match status" value="1"/>
</dbReference>
<evidence type="ECO:0000256" key="7">
    <source>
        <dbReference type="PROSITE-ProRule" id="PRU00339"/>
    </source>
</evidence>
<feature type="transmembrane region" description="Helical" evidence="8">
    <location>
        <begin position="375"/>
        <end position="393"/>
    </location>
</feature>
<dbReference type="InterPro" id="IPR011990">
    <property type="entry name" value="TPR-like_helical_dom_sf"/>
</dbReference>
<evidence type="ECO:0000256" key="8">
    <source>
        <dbReference type="SAM" id="Phobius"/>
    </source>
</evidence>
<feature type="transmembrane region" description="Helical" evidence="8">
    <location>
        <begin position="232"/>
        <end position="259"/>
    </location>
</feature>
<evidence type="ECO:0000256" key="1">
    <source>
        <dbReference type="ARBA" id="ARBA00004141"/>
    </source>
</evidence>
<dbReference type="InterPro" id="IPR022764">
    <property type="entry name" value="Peptidase_S54_rhomboid_dom"/>
</dbReference>
<dbReference type="GO" id="GO:0006508">
    <property type="term" value="P:proteolysis"/>
    <property type="evidence" value="ECO:0007669"/>
    <property type="project" value="UniProtKB-KW"/>
</dbReference>
<dbReference type="Gene3D" id="1.25.40.10">
    <property type="entry name" value="Tetratricopeptide repeat domain"/>
    <property type="match status" value="1"/>
</dbReference>
<feature type="transmembrane region" description="Helical" evidence="8">
    <location>
        <begin position="350"/>
        <end position="366"/>
    </location>
</feature>
<evidence type="ECO:0000256" key="4">
    <source>
        <dbReference type="ARBA" id="ARBA00022801"/>
    </source>
</evidence>
<feature type="repeat" description="TPR" evidence="7">
    <location>
        <begin position="475"/>
        <end position="508"/>
    </location>
</feature>
<dbReference type="InterPro" id="IPR035952">
    <property type="entry name" value="Rhomboid-like_sf"/>
</dbReference>
<gene>
    <name evidence="10" type="ORF">SAMN05421736_102221</name>
</gene>
<keyword evidence="11" id="KW-1185">Reference proteome</keyword>
<dbReference type="SUPFAM" id="SSF48452">
    <property type="entry name" value="TPR-like"/>
    <property type="match status" value="1"/>
</dbReference>
<dbReference type="AlphaFoldDB" id="A0A1H3KRJ7"/>
<keyword evidence="7" id="KW-0802">TPR repeat</keyword>
<keyword evidence="3 8" id="KW-0812">Transmembrane</keyword>
<evidence type="ECO:0000256" key="5">
    <source>
        <dbReference type="ARBA" id="ARBA00022989"/>
    </source>
</evidence>
<dbReference type="PANTHER" id="PTHR43731:SF14">
    <property type="entry name" value="PRESENILIN-ASSOCIATED RHOMBOID-LIKE PROTEIN, MITOCHONDRIAL"/>
    <property type="match status" value="1"/>
</dbReference>
<evidence type="ECO:0000256" key="2">
    <source>
        <dbReference type="ARBA" id="ARBA00009045"/>
    </source>
</evidence>
<dbReference type="PANTHER" id="PTHR43731">
    <property type="entry name" value="RHOMBOID PROTEASE"/>
    <property type="match status" value="1"/>
</dbReference>
<evidence type="ECO:0000259" key="9">
    <source>
        <dbReference type="Pfam" id="PF01694"/>
    </source>
</evidence>
<sequence length="523" mass="60188">MNILTLTLRFWELVHHLVNREGLRLVHLDNNGSEVWIEDDRKEPYQIIRIAQKDFDWSSELQRDIEQTYQRAGEVRKKLGLRSANMVNVVLTLYEPVDQYEELVNVALPFTVGGKQQQRTILIPVDNLNEKLFPLATEWQLNEAPRFTDIHELTDEEAMIRSLRYAVQQSSQQRLEGERRLFLYGKPLFTYLLMGIILAVFAIIEIFGSSTDTQTLIRFGAKFNPLILEGEWWRFFSAMFLHIGIVHLLMNSLALFYLGSTVERIYGTSRFIFIYFVAGFAGSLASFAFNEQVSAGASGAIFGCFGALLYFGMMHRRLFFRTMGMNVIVILIINLVFGFVVQVVDNGAHIGGLIGGFFASVIVGLPKHRYQLKQLAAGAVFAAGLVALLLYAYSQEETSQTRAVYFQLGYEYLQQELMEEARPYFEKIVAGDYEEDEMLITEAYFYLAYIQAMTEDILDAKDNLIKAIERNPLFHEAHYNLALIYIDLEDEEKAFEHVQQALEIQPDTESYQQLKKELQQYVD</sequence>
<dbReference type="OrthoDB" id="9813074at2"/>
<feature type="transmembrane region" description="Helical" evidence="8">
    <location>
        <begin position="271"/>
        <end position="289"/>
    </location>
</feature>
<dbReference type="EMBL" id="FNPI01000002">
    <property type="protein sequence ID" value="SDY54285.1"/>
    <property type="molecule type" value="Genomic_DNA"/>
</dbReference>
<feature type="domain" description="Peptidase S54 rhomboid" evidence="9">
    <location>
        <begin position="230"/>
        <end position="363"/>
    </location>
</feature>
<dbReference type="GO" id="GO:0004252">
    <property type="term" value="F:serine-type endopeptidase activity"/>
    <property type="evidence" value="ECO:0007669"/>
    <property type="project" value="InterPro"/>
</dbReference>
<keyword evidence="4" id="KW-0378">Hydrolase</keyword>
<dbReference type="PROSITE" id="PS50005">
    <property type="entry name" value="TPR"/>
    <property type="match status" value="1"/>
</dbReference>
<dbReference type="Gene3D" id="1.20.1540.10">
    <property type="entry name" value="Rhomboid-like"/>
    <property type="match status" value="1"/>
</dbReference>
<proteinExistence type="inferred from homology"/>
<evidence type="ECO:0000256" key="6">
    <source>
        <dbReference type="ARBA" id="ARBA00023136"/>
    </source>
</evidence>
<feature type="transmembrane region" description="Helical" evidence="8">
    <location>
        <begin position="325"/>
        <end position="344"/>
    </location>
</feature>